<dbReference type="InterPro" id="IPR036574">
    <property type="entry name" value="Scorpion_toxin-like_sf"/>
</dbReference>
<gene>
    <name evidence="4" type="ORF">IFM89_039251</name>
</gene>
<dbReference type="Proteomes" id="UP000631114">
    <property type="component" value="Unassembled WGS sequence"/>
</dbReference>
<feature type="signal peptide" evidence="2">
    <location>
        <begin position="1"/>
        <end position="24"/>
    </location>
</feature>
<evidence type="ECO:0000259" key="3">
    <source>
        <dbReference type="SMART" id="SM00505"/>
    </source>
</evidence>
<evidence type="ECO:0000256" key="1">
    <source>
        <dbReference type="ARBA" id="ARBA00023157"/>
    </source>
</evidence>
<dbReference type="OrthoDB" id="1851987at2759"/>
<dbReference type="PANTHER" id="PTHR33147:SF101">
    <property type="entry name" value="DEFENSIN-LIKE PROTEIN 13"/>
    <property type="match status" value="1"/>
</dbReference>
<dbReference type="GO" id="GO:0006952">
    <property type="term" value="P:defense response"/>
    <property type="evidence" value="ECO:0007669"/>
    <property type="project" value="InterPro"/>
</dbReference>
<reference evidence="4 5" key="1">
    <citation type="submission" date="2020-10" db="EMBL/GenBank/DDBJ databases">
        <title>The Coptis chinensis genome and diversification of protoberbering-type alkaloids.</title>
        <authorList>
            <person name="Wang B."/>
            <person name="Shu S."/>
            <person name="Song C."/>
            <person name="Liu Y."/>
        </authorList>
    </citation>
    <scope>NUCLEOTIDE SEQUENCE [LARGE SCALE GENOMIC DNA]</scope>
    <source>
        <strain evidence="4">HL-2020</strain>
        <tissue evidence="4">Leaf</tissue>
    </source>
</reference>
<keyword evidence="1" id="KW-1015">Disulfide bond</keyword>
<evidence type="ECO:0000256" key="2">
    <source>
        <dbReference type="SAM" id="SignalP"/>
    </source>
</evidence>
<comment type="caution">
    <text evidence="4">The sequence shown here is derived from an EMBL/GenBank/DDBJ whole genome shotgun (WGS) entry which is preliminary data.</text>
</comment>
<proteinExistence type="predicted"/>
<keyword evidence="2" id="KW-0732">Signal</keyword>
<dbReference type="PANTHER" id="PTHR33147">
    <property type="entry name" value="DEFENSIN-LIKE PROTEIN 1"/>
    <property type="match status" value="1"/>
</dbReference>
<feature type="chain" id="PRO_5032758082" description="Knottins-like domain-containing protein" evidence="2">
    <location>
        <begin position="25"/>
        <end position="79"/>
    </location>
</feature>
<dbReference type="InterPro" id="IPR003614">
    <property type="entry name" value="Knottins"/>
</dbReference>
<protein>
    <recommendedName>
        <fullName evidence="3">Knottins-like domain-containing protein</fullName>
    </recommendedName>
</protein>
<feature type="domain" description="Knottins-like" evidence="3">
    <location>
        <begin position="35"/>
        <end position="79"/>
    </location>
</feature>
<accession>A0A835IJZ1</accession>
<dbReference type="EMBL" id="JADFTS010000003">
    <property type="protein sequence ID" value="KAF9617958.1"/>
    <property type="molecule type" value="Genomic_DNA"/>
</dbReference>
<evidence type="ECO:0000313" key="4">
    <source>
        <dbReference type="EMBL" id="KAF9617958.1"/>
    </source>
</evidence>
<evidence type="ECO:0000313" key="5">
    <source>
        <dbReference type="Proteomes" id="UP000631114"/>
    </source>
</evidence>
<sequence length="79" mass="8809">MAKSLTSFFTLSTLLFVFLVLSNTFETPTMVEADDCERPSGTWSGLCFNSLNCNNQCIQYENAISGTCKNFECLCTRPC</sequence>
<dbReference type="SUPFAM" id="SSF57095">
    <property type="entry name" value="Scorpion toxin-like"/>
    <property type="match status" value="1"/>
</dbReference>
<dbReference type="Gene3D" id="3.30.30.10">
    <property type="entry name" value="Knottin, scorpion toxin-like"/>
    <property type="match status" value="1"/>
</dbReference>
<organism evidence="4 5">
    <name type="scientific">Coptis chinensis</name>
    <dbReference type="NCBI Taxonomy" id="261450"/>
    <lineage>
        <taxon>Eukaryota</taxon>
        <taxon>Viridiplantae</taxon>
        <taxon>Streptophyta</taxon>
        <taxon>Embryophyta</taxon>
        <taxon>Tracheophyta</taxon>
        <taxon>Spermatophyta</taxon>
        <taxon>Magnoliopsida</taxon>
        <taxon>Ranunculales</taxon>
        <taxon>Ranunculaceae</taxon>
        <taxon>Coptidoideae</taxon>
        <taxon>Coptis</taxon>
    </lineage>
</organism>
<dbReference type="AlphaFoldDB" id="A0A835IJZ1"/>
<dbReference type="Pfam" id="PF00304">
    <property type="entry name" value="Gamma-thionin"/>
    <property type="match status" value="1"/>
</dbReference>
<dbReference type="SMART" id="SM00505">
    <property type="entry name" value="Knot1"/>
    <property type="match status" value="1"/>
</dbReference>
<keyword evidence="5" id="KW-1185">Reference proteome</keyword>
<name>A0A835IJZ1_9MAGN</name>